<name>A0ABY3EJ72_9BURK</name>
<keyword evidence="5" id="KW-1185">Reference proteome</keyword>
<dbReference type="Proteomes" id="UP000318943">
    <property type="component" value="Unassembled WGS sequence"/>
</dbReference>
<feature type="signal peptide" evidence="2">
    <location>
        <begin position="1"/>
        <end position="24"/>
    </location>
</feature>
<feature type="chain" id="PRO_5045227977" description="Toxin co-regulated pilus biosynthesis protein Q C-terminal domain-containing protein" evidence="2">
    <location>
        <begin position="25"/>
        <end position="332"/>
    </location>
</feature>
<proteinExistence type="predicted"/>
<gene>
    <name evidence="4" type="ORF">FGG12_19225</name>
</gene>
<feature type="domain" description="Toxin co-regulated pilus biosynthesis protein Q C-terminal" evidence="3">
    <location>
        <begin position="246"/>
        <end position="300"/>
    </location>
</feature>
<dbReference type="InterPro" id="IPR018927">
    <property type="entry name" value="Pilus_synth_Q_C"/>
</dbReference>
<comment type="caution">
    <text evidence="4">The sequence shown here is derived from an EMBL/GenBank/DDBJ whole genome shotgun (WGS) entry which is preliminary data.</text>
</comment>
<accession>A0ABY3EJ72</accession>
<evidence type="ECO:0000313" key="5">
    <source>
        <dbReference type="Proteomes" id="UP000318943"/>
    </source>
</evidence>
<dbReference type="EMBL" id="VCIZ01000012">
    <property type="protein sequence ID" value="TSP10997.1"/>
    <property type="molecule type" value="Genomic_DNA"/>
</dbReference>
<reference evidence="4 5" key="1">
    <citation type="submission" date="2019-05" db="EMBL/GenBank/DDBJ databases">
        <title>Whole genome sequence analysis of Cupriavidus campinensis S14E4C strain.</title>
        <authorList>
            <person name="Abbaszade G."/>
            <person name="Szabo A."/>
            <person name="Toumi M."/>
            <person name="Toth E."/>
        </authorList>
    </citation>
    <scope>NUCLEOTIDE SEQUENCE [LARGE SCALE GENOMIC DNA]</scope>
    <source>
        <strain evidence="4 5">S14E4C</strain>
    </source>
</reference>
<sequence length="332" mass="35978">MNMKLKWSLAVAAALTSLHGAAHAGFFVSEDTPQMASVAGYPATIVAKRETTLYVSFFGTRLSRSGRAGLEEISQTLAQAEVISINAVANSKARLMQATRRAYGVKDWMTRNGIDGGRITILSELDADVAADDTDVQVVAKAPRSATLRDAMRHAPLVQHAQQGELPTSPRSMTPSRESIPDQARIEFARRILMLAQRKAISNDDALRLVADLLSPAPPAKADALPGITPAASATPPSSDTLPRREWVLSPTLSLRDNLAKWASDAGYMPVEWSVADPYQVQYEKSFAGTYLEVLSQVSEMVPALDFKVSPLRRTLRVLPGKGETSPQVTLR</sequence>
<feature type="region of interest" description="Disordered" evidence="1">
    <location>
        <begin position="158"/>
        <end position="179"/>
    </location>
</feature>
<evidence type="ECO:0000313" key="4">
    <source>
        <dbReference type="EMBL" id="TSP10997.1"/>
    </source>
</evidence>
<keyword evidence="2" id="KW-0732">Signal</keyword>
<evidence type="ECO:0000256" key="2">
    <source>
        <dbReference type="SAM" id="SignalP"/>
    </source>
</evidence>
<evidence type="ECO:0000259" key="3">
    <source>
        <dbReference type="Pfam" id="PF10671"/>
    </source>
</evidence>
<evidence type="ECO:0000256" key="1">
    <source>
        <dbReference type="SAM" id="MobiDB-lite"/>
    </source>
</evidence>
<organism evidence="4 5">
    <name type="scientific">Cupriavidus campinensis</name>
    <dbReference type="NCBI Taxonomy" id="151783"/>
    <lineage>
        <taxon>Bacteria</taxon>
        <taxon>Pseudomonadati</taxon>
        <taxon>Pseudomonadota</taxon>
        <taxon>Betaproteobacteria</taxon>
        <taxon>Burkholderiales</taxon>
        <taxon>Burkholderiaceae</taxon>
        <taxon>Cupriavidus</taxon>
    </lineage>
</organism>
<dbReference type="Pfam" id="PF10671">
    <property type="entry name" value="TcpQ"/>
    <property type="match status" value="1"/>
</dbReference>
<feature type="compositionally biased region" description="Polar residues" evidence="1">
    <location>
        <begin position="160"/>
        <end position="177"/>
    </location>
</feature>
<protein>
    <recommendedName>
        <fullName evidence="3">Toxin co-regulated pilus biosynthesis protein Q C-terminal domain-containing protein</fullName>
    </recommendedName>
</protein>